<sequence length="365" mass="41303">MTKTTKKKNPSPLRSIPILSLPDELLLSCFARVSRSQYPTLSLVSKRFRSLLSSPELYKARSLSGHTESCLYICLWSSPGYRWFKKTTNGYVLAKVPVRFSPPHSARFWGLVAVGSNIYNIGSRSDYEAYSSTVSVLDCRTHTWREAPSLPVELTSISASVLDQKIYVAGLCEYGGSVLQVFDTKTQTWDLSPPPPPEEGEFCASRSACIDGKFHVVTSKKKVVAYNAKGGCRWEVNGKEMGRYMRSDCYCEIENVLYSVLNGYFRWFDTEEGLWRDLKGLVGLPEFPPGAPIRLADYGGKMAVLWEEKVVYEHSFKSRTIVWCAEISIERRPKSCEIWGIVDWFDRLLQVPLVNDLVKVLVVTL</sequence>
<proteinExistence type="predicted"/>
<dbReference type="Gene3D" id="1.20.1280.50">
    <property type="match status" value="1"/>
</dbReference>
<dbReference type="SMART" id="SM00256">
    <property type="entry name" value="FBOX"/>
    <property type="match status" value="1"/>
</dbReference>
<keyword evidence="3" id="KW-1185">Reference proteome</keyword>
<dbReference type="InterPro" id="IPR001810">
    <property type="entry name" value="F-box_dom"/>
</dbReference>
<dbReference type="EMBL" id="CACVBM020001451">
    <property type="protein sequence ID" value="CAA7050680.1"/>
    <property type="molecule type" value="Genomic_DNA"/>
</dbReference>
<dbReference type="PANTHER" id="PTHR24414:SF184">
    <property type="entry name" value="GALACTOSE OXIDASE_KELCH REPEAT SUPERFAMILY PROTEIN"/>
    <property type="match status" value="1"/>
</dbReference>
<reference evidence="2" key="1">
    <citation type="submission" date="2020-01" db="EMBL/GenBank/DDBJ databases">
        <authorList>
            <person name="Mishra B."/>
        </authorList>
    </citation>
    <scope>NUCLEOTIDE SEQUENCE [LARGE SCALE GENOMIC DNA]</scope>
</reference>
<dbReference type="Pfam" id="PF00646">
    <property type="entry name" value="F-box"/>
    <property type="match status" value="1"/>
</dbReference>
<name>A0A6D2KFR8_9BRAS</name>
<feature type="domain" description="F-box" evidence="1">
    <location>
        <begin position="15"/>
        <end position="61"/>
    </location>
</feature>
<evidence type="ECO:0000313" key="2">
    <source>
        <dbReference type="EMBL" id="CAA7050680.1"/>
    </source>
</evidence>
<dbReference type="InterPro" id="IPR015915">
    <property type="entry name" value="Kelch-typ_b-propeller"/>
</dbReference>
<accession>A0A6D2KFR8</accession>
<dbReference type="InterPro" id="IPR050354">
    <property type="entry name" value="F-box/kelch-repeat_ARATH"/>
</dbReference>
<dbReference type="InterPro" id="IPR057499">
    <property type="entry name" value="Kelch_FKB95"/>
</dbReference>
<dbReference type="OrthoDB" id="1108755at2759"/>
<dbReference type="SUPFAM" id="SSF81383">
    <property type="entry name" value="F-box domain"/>
    <property type="match status" value="1"/>
</dbReference>
<dbReference type="Gene3D" id="2.120.10.80">
    <property type="entry name" value="Kelch-type beta propeller"/>
    <property type="match status" value="1"/>
</dbReference>
<evidence type="ECO:0000313" key="3">
    <source>
        <dbReference type="Proteomes" id="UP000467841"/>
    </source>
</evidence>
<dbReference type="AlphaFoldDB" id="A0A6D2KFR8"/>
<dbReference type="PANTHER" id="PTHR24414">
    <property type="entry name" value="F-BOX/KELCH-REPEAT PROTEIN SKIP4"/>
    <property type="match status" value="1"/>
</dbReference>
<dbReference type="CDD" id="cd22152">
    <property type="entry name" value="F-box_AtAFR-like"/>
    <property type="match status" value="1"/>
</dbReference>
<dbReference type="Pfam" id="PF25210">
    <property type="entry name" value="Kelch_FKB95"/>
    <property type="match status" value="1"/>
</dbReference>
<dbReference type="InterPro" id="IPR036047">
    <property type="entry name" value="F-box-like_dom_sf"/>
</dbReference>
<dbReference type="SUPFAM" id="SSF117281">
    <property type="entry name" value="Kelch motif"/>
    <property type="match status" value="1"/>
</dbReference>
<protein>
    <recommendedName>
        <fullName evidence="1">F-box domain-containing protein</fullName>
    </recommendedName>
</protein>
<gene>
    <name evidence="2" type="ORF">MERR_LOCUS37915</name>
</gene>
<dbReference type="PROSITE" id="PS50181">
    <property type="entry name" value="FBOX"/>
    <property type="match status" value="1"/>
</dbReference>
<comment type="caution">
    <text evidence="2">The sequence shown here is derived from an EMBL/GenBank/DDBJ whole genome shotgun (WGS) entry which is preliminary data.</text>
</comment>
<organism evidence="2 3">
    <name type="scientific">Microthlaspi erraticum</name>
    <dbReference type="NCBI Taxonomy" id="1685480"/>
    <lineage>
        <taxon>Eukaryota</taxon>
        <taxon>Viridiplantae</taxon>
        <taxon>Streptophyta</taxon>
        <taxon>Embryophyta</taxon>
        <taxon>Tracheophyta</taxon>
        <taxon>Spermatophyta</taxon>
        <taxon>Magnoliopsida</taxon>
        <taxon>eudicotyledons</taxon>
        <taxon>Gunneridae</taxon>
        <taxon>Pentapetalae</taxon>
        <taxon>rosids</taxon>
        <taxon>malvids</taxon>
        <taxon>Brassicales</taxon>
        <taxon>Brassicaceae</taxon>
        <taxon>Coluteocarpeae</taxon>
        <taxon>Microthlaspi</taxon>
    </lineage>
</organism>
<dbReference type="Proteomes" id="UP000467841">
    <property type="component" value="Unassembled WGS sequence"/>
</dbReference>
<evidence type="ECO:0000259" key="1">
    <source>
        <dbReference type="PROSITE" id="PS50181"/>
    </source>
</evidence>